<comment type="similarity">
    <text evidence="1">Belongs to the bacterial solute-binding protein 1 family.</text>
</comment>
<dbReference type="PROSITE" id="PS51257">
    <property type="entry name" value="PROKAR_LIPOPROTEIN"/>
    <property type="match status" value="1"/>
</dbReference>
<reference evidence="10 11" key="1">
    <citation type="submission" date="2023-10" db="EMBL/GenBank/DDBJ databases">
        <title>Screening of Alkalihalobacillus lindianensis BZ-TG-R113 and Its Alleviation of Salt Stress on Rapeseed Growth.</title>
        <authorList>
            <person name="Zhao B."/>
            <person name="Guo T."/>
        </authorList>
    </citation>
    <scope>NUCLEOTIDE SEQUENCE [LARGE SCALE GENOMIC DNA]</scope>
    <source>
        <strain evidence="10 11">BZ-TG-R113</strain>
    </source>
</reference>
<evidence type="ECO:0000256" key="6">
    <source>
        <dbReference type="ARBA" id="ARBA00023004"/>
    </source>
</evidence>
<dbReference type="SUPFAM" id="SSF53850">
    <property type="entry name" value="Periplasmic binding protein-like II"/>
    <property type="match status" value="1"/>
</dbReference>
<dbReference type="RefSeq" id="WP_317123676.1">
    <property type="nucleotide sequence ID" value="NZ_JAWJBA010000010.1"/>
</dbReference>
<feature type="signal peptide" evidence="9">
    <location>
        <begin position="1"/>
        <end position="21"/>
    </location>
</feature>
<keyword evidence="2" id="KW-0813">Transport</keyword>
<accession>A0ABU3XGJ6</accession>
<dbReference type="InterPro" id="IPR006061">
    <property type="entry name" value="SBP_1_CS"/>
</dbReference>
<keyword evidence="6" id="KW-0408">Iron</keyword>
<evidence type="ECO:0000256" key="2">
    <source>
        <dbReference type="ARBA" id="ARBA00022448"/>
    </source>
</evidence>
<evidence type="ECO:0000256" key="7">
    <source>
        <dbReference type="ARBA" id="ARBA00023065"/>
    </source>
</evidence>
<keyword evidence="11" id="KW-1185">Reference proteome</keyword>
<dbReference type="InterPro" id="IPR026045">
    <property type="entry name" value="Ferric-bd"/>
</dbReference>
<comment type="caution">
    <text evidence="10">The sequence shown here is derived from an EMBL/GenBank/DDBJ whole genome shotgun (WGS) entry which is preliminary data.</text>
</comment>
<dbReference type="PANTHER" id="PTHR30006">
    <property type="entry name" value="THIAMINE-BINDING PERIPLASMIC PROTEIN-RELATED"/>
    <property type="match status" value="1"/>
</dbReference>
<keyword evidence="4" id="KW-0479">Metal-binding</keyword>
<organism evidence="10 11">
    <name type="scientific">Alkalihalophilus lindianensis</name>
    <dbReference type="NCBI Taxonomy" id="1630542"/>
    <lineage>
        <taxon>Bacteria</taxon>
        <taxon>Bacillati</taxon>
        <taxon>Bacillota</taxon>
        <taxon>Bacilli</taxon>
        <taxon>Bacillales</taxon>
        <taxon>Bacillaceae</taxon>
        <taxon>Alkalihalophilus</taxon>
    </lineage>
</organism>
<dbReference type="InterPro" id="IPR006059">
    <property type="entry name" value="SBP"/>
</dbReference>
<evidence type="ECO:0000313" key="10">
    <source>
        <dbReference type="EMBL" id="MDV2686519.1"/>
    </source>
</evidence>
<dbReference type="PROSITE" id="PS01037">
    <property type="entry name" value="SBP_BACTERIAL_1"/>
    <property type="match status" value="1"/>
</dbReference>
<keyword evidence="7" id="KW-0406">Ion transport</keyword>
<evidence type="ECO:0000256" key="9">
    <source>
        <dbReference type="SAM" id="SignalP"/>
    </source>
</evidence>
<name>A0ABU3XGJ6_9BACI</name>
<dbReference type="Pfam" id="PF13416">
    <property type="entry name" value="SBP_bac_8"/>
    <property type="match status" value="1"/>
</dbReference>
<feature type="chain" id="PRO_5045256160" evidence="9">
    <location>
        <begin position="22"/>
        <end position="362"/>
    </location>
</feature>
<evidence type="ECO:0000256" key="8">
    <source>
        <dbReference type="SAM" id="MobiDB-lite"/>
    </source>
</evidence>
<evidence type="ECO:0000256" key="4">
    <source>
        <dbReference type="ARBA" id="ARBA00022723"/>
    </source>
</evidence>
<feature type="region of interest" description="Disordered" evidence="8">
    <location>
        <begin position="26"/>
        <end position="48"/>
    </location>
</feature>
<evidence type="ECO:0000313" key="11">
    <source>
        <dbReference type="Proteomes" id="UP001287282"/>
    </source>
</evidence>
<dbReference type="Proteomes" id="UP001287282">
    <property type="component" value="Unassembled WGS sequence"/>
</dbReference>
<dbReference type="PIRSF" id="PIRSF002825">
    <property type="entry name" value="CfbpA"/>
    <property type="match status" value="1"/>
</dbReference>
<keyword evidence="5 9" id="KW-0732">Signal</keyword>
<evidence type="ECO:0000256" key="1">
    <source>
        <dbReference type="ARBA" id="ARBA00008520"/>
    </source>
</evidence>
<evidence type="ECO:0000256" key="5">
    <source>
        <dbReference type="ARBA" id="ARBA00022729"/>
    </source>
</evidence>
<dbReference type="EMBL" id="JAWJBA010000010">
    <property type="protein sequence ID" value="MDV2686519.1"/>
    <property type="molecule type" value="Genomic_DNA"/>
</dbReference>
<keyword evidence="3" id="KW-0410">Iron transport</keyword>
<dbReference type="PANTHER" id="PTHR30006:SF15">
    <property type="entry name" value="IRON-UTILIZATION PERIPLASMIC PROTEIN"/>
    <property type="match status" value="1"/>
</dbReference>
<gene>
    <name evidence="10" type="ORF">RYX56_19345</name>
</gene>
<feature type="compositionally biased region" description="Acidic residues" evidence="8">
    <location>
        <begin position="28"/>
        <end position="48"/>
    </location>
</feature>
<sequence>MNKYLKALLFSLLALSLFVVAACGSDSEPAEETNEETEEAGEEATAEETGELVVYSSRNENFVNSLLEKFTADTGIEVKPLHAGDNAVSRIKGEASNVQADVFISNDIGALENLRLEGLLEEASPEGIESIDEQYRADDNSWFALSARTRVLMYNKDLITEEEMPKSIEELTDPKWQGDFAITRGGNGGMIGHVSALRNEWGDEKTKEWIQDVQDNAGAILEGHGDIRRAVGAGEFTFGLVNNYYYHQQLQEPTDNNVGVIYPDQGEDEMGAVVNAAGVGLVKDAPNSHSAQVFLDWILQPENQREFSYESLEVPINPEIEAVEGAASISDYKTHDMPLSELGEVWEDTRELIEQAGLDLDL</sequence>
<proteinExistence type="inferred from homology"/>
<evidence type="ECO:0000256" key="3">
    <source>
        <dbReference type="ARBA" id="ARBA00022496"/>
    </source>
</evidence>
<protein>
    <submittedName>
        <fullName evidence="10">Extracellular solute-binding protein</fullName>
    </submittedName>
</protein>
<dbReference type="Gene3D" id="3.40.190.10">
    <property type="entry name" value="Periplasmic binding protein-like II"/>
    <property type="match status" value="2"/>
</dbReference>